<protein>
    <submittedName>
        <fullName evidence="7">Nucleoside ABC transporter membrane protein</fullName>
    </submittedName>
</protein>
<dbReference type="OrthoDB" id="9792579at2"/>
<dbReference type="AlphaFoldDB" id="A0A1W2A341"/>
<dbReference type="CDD" id="cd06580">
    <property type="entry name" value="TM_PBP1_transp_TpRbsC_like"/>
    <property type="match status" value="1"/>
</dbReference>
<evidence type="ECO:0000313" key="7">
    <source>
        <dbReference type="EMBL" id="SMC55107.1"/>
    </source>
</evidence>
<feature type="transmembrane region" description="Helical" evidence="6">
    <location>
        <begin position="64"/>
        <end position="86"/>
    </location>
</feature>
<feature type="transmembrane region" description="Helical" evidence="6">
    <location>
        <begin position="149"/>
        <end position="166"/>
    </location>
</feature>
<keyword evidence="3 6" id="KW-0812">Transmembrane</keyword>
<accession>A0A1W2A341</accession>
<evidence type="ECO:0000256" key="3">
    <source>
        <dbReference type="ARBA" id="ARBA00022692"/>
    </source>
</evidence>
<dbReference type="STRING" id="1122930.SAMN02745168_1425"/>
<dbReference type="InterPro" id="IPR001851">
    <property type="entry name" value="ABC_transp_permease"/>
</dbReference>
<feature type="transmembrane region" description="Helical" evidence="6">
    <location>
        <begin position="93"/>
        <end position="111"/>
    </location>
</feature>
<comment type="subcellular location">
    <subcellularLocation>
        <location evidence="1">Cell membrane</location>
        <topology evidence="1">Multi-pass membrane protein</topology>
    </subcellularLocation>
</comment>
<feature type="transmembrane region" description="Helical" evidence="6">
    <location>
        <begin position="38"/>
        <end position="58"/>
    </location>
</feature>
<gene>
    <name evidence="7" type="ORF">SAMN02745168_1425</name>
</gene>
<dbReference type="GO" id="GO:0005886">
    <property type="term" value="C:plasma membrane"/>
    <property type="evidence" value="ECO:0007669"/>
    <property type="project" value="UniProtKB-SubCell"/>
</dbReference>
<evidence type="ECO:0000256" key="4">
    <source>
        <dbReference type="ARBA" id="ARBA00022989"/>
    </source>
</evidence>
<reference evidence="7 8" key="1">
    <citation type="submission" date="2017-04" db="EMBL/GenBank/DDBJ databases">
        <authorList>
            <person name="Afonso C.L."/>
            <person name="Miller P.J."/>
            <person name="Scott M.A."/>
            <person name="Spackman E."/>
            <person name="Goraichik I."/>
            <person name="Dimitrov K.M."/>
            <person name="Suarez D.L."/>
            <person name="Swayne D.E."/>
        </authorList>
    </citation>
    <scope>NUCLEOTIDE SEQUENCE [LARGE SCALE GENOMIC DNA]</scope>
    <source>
        <strain evidence="7 8">DSM 12816</strain>
    </source>
</reference>
<dbReference type="GO" id="GO:0022857">
    <property type="term" value="F:transmembrane transporter activity"/>
    <property type="evidence" value="ECO:0007669"/>
    <property type="project" value="InterPro"/>
</dbReference>
<feature type="transmembrane region" description="Helical" evidence="6">
    <location>
        <begin position="231"/>
        <end position="255"/>
    </location>
</feature>
<keyword evidence="8" id="KW-1185">Reference proteome</keyword>
<keyword evidence="2" id="KW-1003">Cell membrane</keyword>
<evidence type="ECO:0000256" key="6">
    <source>
        <dbReference type="SAM" id="Phobius"/>
    </source>
</evidence>
<evidence type="ECO:0000313" key="8">
    <source>
        <dbReference type="Proteomes" id="UP000192790"/>
    </source>
</evidence>
<evidence type="ECO:0000256" key="2">
    <source>
        <dbReference type="ARBA" id="ARBA00022475"/>
    </source>
</evidence>
<dbReference type="EMBL" id="FWXW01000003">
    <property type="protein sequence ID" value="SMC55107.1"/>
    <property type="molecule type" value="Genomic_DNA"/>
</dbReference>
<organism evidence="7 8">
    <name type="scientific">Papillibacter cinnamivorans DSM 12816</name>
    <dbReference type="NCBI Taxonomy" id="1122930"/>
    <lineage>
        <taxon>Bacteria</taxon>
        <taxon>Bacillati</taxon>
        <taxon>Bacillota</taxon>
        <taxon>Clostridia</taxon>
        <taxon>Eubacteriales</taxon>
        <taxon>Oscillospiraceae</taxon>
        <taxon>Papillibacter</taxon>
    </lineage>
</organism>
<name>A0A1W2A341_9FIRM</name>
<keyword evidence="5 6" id="KW-0472">Membrane</keyword>
<feature type="transmembrane region" description="Helical" evidence="6">
    <location>
        <begin position="12"/>
        <end position="31"/>
    </location>
</feature>
<dbReference type="Pfam" id="PF02653">
    <property type="entry name" value="BPD_transp_2"/>
    <property type="match status" value="1"/>
</dbReference>
<sequence length="320" mass="33357">MNGFLNSLELFLQVSAQMGTHVLFATLGAIMGEKVGHLNLGVEGMMLMGASFGFSVAYQTGNPLLAVLAAALAGGVGALIYAFITVTLRGNQVVTGLVLTIFGTGVSGMIGKSISGLALPDSITAAFAAKAIPVLSDIPVIGKMLFDQSIYVQMALVTAVIVYVYLNKTSIGLNTRMVGENPAAADASGIGVTLYKYSNIVAGGCLCGIGGAFLSLVYVPSWQDGITAGAGWIAVALVIFATWNPIRAIAGAYLFGALRGVGFKLQGGIPFLGGVVISSQLLDMLPYLVTILVLVFIGLRKKKENQPPKNLGNPYFREER</sequence>
<feature type="transmembrane region" description="Helical" evidence="6">
    <location>
        <begin position="200"/>
        <end position="219"/>
    </location>
</feature>
<keyword evidence="4 6" id="KW-1133">Transmembrane helix</keyword>
<proteinExistence type="predicted"/>
<dbReference type="Proteomes" id="UP000192790">
    <property type="component" value="Unassembled WGS sequence"/>
</dbReference>
<feature type="transmembrane region" description="Helical" evidence="6">
    <location>
        <begin position="275"/>
        <end position="299"/>
    </location>
</feature>
<evidence type="ECO:0000256" key="1">
    <source>
        <dbReference type="ARBA" id="ARBA00004651"/>
    </source>
</evidence>
<dbReference type="PANTHER" id="PTHR43370">
    <property type="entry name" value="SUGAR ABC TRANSPORTER INTEGRAL MEMBRANE PROTEIN-RELATED"/>
    <property type="match status" value="1"/>
</dbReference>
<evidence type="ECO:0000256" key="5">
    <source>
        <dbReference type="ARBA" id="ARBA00023136"/>
    </source>
</evidence>
<dbReference type="RefSeq" id="WP_084234038.1">
    <property type="nucleotide sequence ID" value="NZ_FWXW01000003.1"/>
</dbReference>
<dbReference type="PANTHER" id="PTHR43370:SF2">
    <property type="entry name" value="ABC TRANSPORTER PERMEASE PROTEIN"/>
    <property type="match status" value="1"/>
</dbReference>